<dbReference type="InterPro" id="IPR056772">
    <property type="entry name" value="RecA-like_ORC2"/>
</dbReference>
<reference evidence="5 7" key="2">
    <citation type="submission" date="2018-03" db="EMBL/GenBank/DDBJ databases">
        <authorList>
            <person name="Fogelqvist J."/>
        </authorList>
    </citation>
    <scope>NUCLEOTIDE SEQUENCE [LARGE SCALE GENOMIC DNA]</scope>
</reference>
<dbReference type="InterPro" id="IPR007220">
    <property type="entry name" value="ORC2"/>
</dbReference>
<sequence>MPTGAGRGRRRRRRPGGVRPVSTYGAGEDDDEADPSFFELGAKPPPKTTSGAELWHELQAMRDRDRVRVMEAIQERNGAHARPDYDLWFDMLSTGFNVGVHGLGSKRHVVETFADEFLGELPCIIISGYADVFCLSTLLSIIAARVADTSVTRRDPFKSARAIARALDDSQTDMYLVVHNLDGPRFRTPKIQTTLSILASSPRIRVLASIDHCRVPLLWDSATAGAFGFVYVTVDTLLPYISETANADAVLRQRRKKKEGKYDGAPLASVGHIMAVLTNRQNRALRELAVEGGARGLTFEDWREFALVHSEREFKTIVSDLHFHHLLRESKDPDTGALLYTLNVEDAVVQSDIVPWEEQ</sequence>
<dbReference type="AlphaFoldDB" id="A0A0G4IXD7"/>
<reference evidence="4 6" key="1">
    <citation type="submission" date="2015-02" db="EMBL/GenBank/DDBJ databases">
        <authorList>
            <person name="Chooi Y.-H."/>
        </authorList>
    </citation>
    <scope>NUCLEOTIDE SEQUENCE [LARGE SCALE GENOMIC DNA]</scope>
    <source>
        <strain evidence="4">E3</strain>
    </source>
</reference>
<dbReference type="EMBL" id="OVEO01000007">
    <property type="protein sequence ID" value="SPQ97065.1"/>
    <property type="molecule type" value="Genomic_DNA"/>
</dbReference>
<dbReference type="Proteomes" id="UP000039324">
    <property type="component" value="Unassembled WGS sequence"/>
</dbReference>
<evidence type="ECO:0000259" key="3">
    <source>
        <dbReference type="Pfam" id="PF04084"/>
    </source>
</evidence>
<evidence type="ECO:0000313" key="6">
    <source>
        <dbReference type="Proteomes" id="UP000039324"/>
    </source>
</evidence>
<dbReference type="PANTHER" id="PTHR14052">
    <property type="entry name" value="ORIGIN RECOGNITION COMPLEX SUBUNIT 2"/>
    <property type="match status" value="1"/>
</dbReference>
<feature type="domain" description="Origin recognition complex subunit 2 RecA-like" evidence="3">
    <location>
        <begin position="84"/>
        <end position="233"/>
    </location>
</feature>
<comment type="function">
    <text evidence="1">Component of the origin recognition complex (ORC) that binds origins of replication. DNA-binding is ATP-dependent. ORC is required to assemble the pre-replication complex necessary to initiate DNA replication.</text>
</comment>
<name>A0A0G4IXD7_PLABS</name>
<dbReference type="PANTHER" id="PTHR14052:SF0">
    <property type="entry name" value="ORIGIN RECOGNITION COMPLEX SUBUNIT 2"/>
    <property type="match status" value="1"/>
</dbReference>
<comment type="subunit">
    <text evidence="1">Component of the origin recognition complex (ORC).</text>
</comment>
<comment type="subcellular location">
    <subcellularLocation>
        <location evidence="1">Nucleus</location>
    </subcellularLocation>
</comment>
<keyword evidence="6" id="KW-1185">Reference proteome</keyword>
<feature type="region of interest" description="Disordered" evidence="2">
    <location>
        <begin position="1"/>
        <end position="49"/>
    </location>
</feature>
<evidence type="ECO:0000256" key="2">
    <source>
        <dbReference type="SAM" id="MobiDB-lite"/>
    </source>
</evidence>
<evidence type="ECO:0000313" key="7">
    <source>
        <dbReference type="Proteomes" id="UP000290189"/>
    </source>
</evidence>
<geneLocation type="mitochondrion" evidence="5"/>
<dbReference type="GO" id="GO:0006260">
    <property type="term" value="P:DNA replication"/>
    <property type="evidence" value="ECO:0007669"/>
    <property type="project" value="UniProtKB-UniRule"/>
</dbReference>
<evidence type="ECO:0000313" key="5">
    <source>
        <dbReference type="EMBL" id="SPQ97065.1"/>
    </source>
</evidence>
<proteinExistence type="inferred from homology"/>
<feature type="compositionally biased region" description="Basic residues" evidence="2">
    <location>
        <begin position="7"/>
        <end position="16"/>
    </location>
</feature>
<dbReference type="OrthoDB" id="20198at2759"/>
<accession>A0A0G4IXD7</accession>
<keyword evidence="5" id="KW-0496">Mitochondrion</keyword>
<dbReference type="Proteomes" id="UP000290189">
    <property type="component" value="Unassembled WGS sequence"/>
</dbReference>
<evidence type="ECO:0000256" key="1">
    <source>
        <dbReference type="RuleBase" id="RU368084"/>
    </source>
</evidence>
<evidence type="ECO:0000313" key="4">
    <source>
        <dbReference type="EMBL" id="CEO99774.1"/>
    </source>
</evidence>
<protein>
    <recommendedName>
        <fullName evidence="1">Origin recognition complex subunit 2</fullName>
    </recommendedName>
</protein>
<organism evidence="4 6">
    <name type="scientific">Plasmodiophora brassicae</name>
    <name type="common">Clubroot disease agent</name>
    <dbReference type="NCBI Taxonomy" id="37360"/>
    <lineage>
        <taxon>Eukaryota</taxon>
        <taxon>Sar</taxon>
        <taxon>Rhizaria</taxon>
        <taxon>Endomyxa</taxon>
        <taxon>Phytomyxea</taxon>
        <taxon>Plasmodiophorida</taxon>
        <taxon>Plasmodiophoridae</taxon>
        <taxon>Plasmodiophora</taxon>
    </lineage>
</organism>
<dbReference type="EMBL" id="CDSF01000093">
    <property type="protein sequence ID" value="CEO99774.1"/>
    <property type="molecule type" value="Genomic_DNA"/>
</dbReference>
<dbReference type="OMA" id="YDFELAY"/>
<dbReference type="STRING" id="37360.A0A0G4IXD7"/>
<comment type="similarity">
    <text evidence="1">Belongs to the ORC2 family.</text>
</comment>
<keyword evidence="1" id="KW-0235">DNA replication</keyword>
<dbReference type="GO" id="GO:0003688">
    <property type="term" value="F:DNA replication origin binding"/>
    <property type="evidence" value="ECO:0007669"/>
    <property type="project" value="UniProtKB-UniRule"/>
</dbReference>
<keyword evidence="1" id="KW-0539">Nucleus</keyword>
<dbReference type="Pfam" id="PF04084">
    <property type="entry name" value="RecA-like_ORC2"/>
    <property type="match status" value="1"/>
</dbReference>
<gene>
    <name evidence="4" type="ORF">PBRA_007508</name>
    <name evidence="5" type="ORF">PLBR_LOCUS4280</name>
</gene>
<dbReference type="GO" id="GO:0005664">
    <property type="term" value="C:nuclear origin of replication recognition complex"/>
    <property type="evidence" value="ECO:0007669"/>
    <property type="project" value="UniProtKB-UniRule"/>
</dbReference>